<proteinExistence type="predicted"/>
<accession>D7TR28</accession>
<dbReference type="InParanoid" id="D7TR28"/>
<reference evidence="2" key="1">
    <citation type="journal article" date="2007" name="Nature">
        <title>The grapevine genome sequence suggests ancestral hexaploidization in major angiosperm phyla.</title>
        <authorList>
            <consortium name="The French-Italian Public Consortium for Grapevine Genome Characterization."/>
            <person name="Jaillon O."/>
            <person name="Aury J.-M."/>
            <person name="Noel B."/>
            <person name="Policriti A."/>
            <person name="Clepet C."/>
            <person name="Casagrande A."/>
            <person name="Choisne N."/>
            <person name="Aubourg S."/>
            <person name="Vitulo N."/>
            <person name="Jubin C."/>
            <person name="Vezzi A."/>
            <person name="Legeai F."/>
            <person name="Hugueney P."/>
            <person name="Dasilva C."/>
            <person name="Horner D."/>
            <person name="Mica E."/>
            <person name="Jublot D."/>
            <person name="Poulain J."/>
            <person name="Bruyere C."/>
            <person name="Billault A."/>
            <person name="Segurens B."/>
            <person name="Gouyvenoux M."/>
            <person name="Ugarte E."/>
            <person name="Cattonaro F."/>
            <person name="Anthouard V."/>
            <person name="Vico V."/>
            <person name="Del Fabbro C."/>
            <person name="Alaux M."/>
            <person name="Di Gaspero G."/>
            <person name="Dumas V."/>
            <person name="Felice N."/>
            <person name="Paillard S."/>
            <person name="Juman I."/>
            <person name="Moroldo M."/>
            <person name="Scalabrin S."/>
            <person name="Canaguier A."/>
            <person name="Le Clainche I."/>
            <person name="Malacrida G."/>
            <person name="Durand E."/>
            <person name="Pesole G."/>
            <person name="Laucou V."/>
            <person name="Chatelet P."/>
            <person name="Merdinoglu D."/>
            <person name="Delledonne M."/>
            <person name="Pezzotti M."/>
            <person name="Lecharny A."/>
            <person name="Scarpelli C."/>
            <person name="Artiguenave F."/>
            <person name="Pe M.E."/>
            <person name="Valle G."/>
            <person name="Morgante M."/>
            <person name="Caboche M."/>
            <person name="Adam-Blondon A.-F."/>
            <person name="Weissenbach J."/>
            <person name="Quetier F."/>
            <person name="Wincker P."/>
        </authorList>
    </citation>
    <scope>NUCLEOTIDE SEQUENCE [LARGE SCALE GENOMIC DNA]</scope>
    <source>
        <strain evidence="2">cv. Pinot noir / PN40024</strain>
    </source>
</reference>
<protein>
    <submittedName>
        <fullName evidence="1">Uncharacterized protein</fullName>
    </submittedName>
</protein>
<name>D7TR28_VITVI</name>
<sequence>MRKLNILIGGINPIEFLLHSPLILSSLQYWMALGKVLTLSLKLLRLSNHDYVLKMLKFNEVGVEEDLKGLQKEMGPTIPCILQLF</sequence>
<dbReference type="PaxDb" id="29760-VIT_12s0142g00020.t01"/>
<dbReference type="EMBL" id="FN596011">
    <property type="protein sequence ID" value="CBI32951.3"/>
    <property type="molecule type" value="Genomic_DNA"/>
</dbReference>
<dbReference type="HOGENOM" id="CLU_2517188_0_0_1"/>
<dbReference type="Proteomes" id="UP000009183">
    <property type="component" value="Chromosome 12, unordered"/>
</dbReference>
<gene>
    <name evidence="1" type="ordered locus">VIT_12s0142g00020</name>
</gene>
<keyword evidence="2" id="KW-1185">Reference proteome</keyword>
<organism evidence="1 2">
    <name type="scientific">Vitis vinifera</name>
    <name type="common">Grape</name>
    <dbReference type="NCBI Taxonomy" id="29760"/>
    <lineage>
        <taxon>Eukaryota</taxon>
        <taxon>Viridiplantae</taxon>
        <taxon>Streptophyta</taxon>
        <taxon>Embryophyta</taxon>
        <taxon>Tracheophyta</taxon>
        <taxon>Spermatophyta</taxon>
        <taxon>Magnoliopsida</taxon>
        <taxon>eudicotyledons</taxon>
        <taxon>Gunneridae</taxon>
        <taxon>Pentapetalae</taxon>
        <taxon>rosids</taxon>
        <taxon>Vitales</taxon>
        <taxon>Vitaceae</taxon>
        <taxon>Viteae</taxon>
        <taxon>Vitis</taxon>
    </lineage>
</organism>
<evidence type="ECO:0000313" key="1">
    <source>
        <dbReference type="EMBL" id="CBI32951.3"/>
    </source>
</evidence>
<dbReference type="AlphaFoldDB" id="D7TR28"/>
<evidence type="ECO:0000313" key="2">
    <source>
        <dbReference type="Proteomes" id="UP000009183"/>
    </source>
</evidence>